<proteinExistence type="predicted"/>
<evidence type="ECO:0000313" key="8">
    <source>
        <dbReference type="Proteomes" id="UP000178305"/>
    </source>
</evidence>
<dbReference type="AlphaFoldDB" id="A0A1F6AUF8"/>
<dbReference type="Pfam" id="PF01048">
    <property type="entry name" value="PNP_UDP_1"/>
    <property type="match status" value="1"/>
</dbReference>
<keyword evidence="5" id="KW-0486">Methionine biosynthesis</keyword>
<evidence type="ECO:0000256" key="2">
    <source>
        <dbReference type="ARBA" id="ARBA00011974"/>
    </source>
</evidence>
<dbReference type="GO" id="GO:0009164">
    <property type="term" value="P:nucleoside catabolic process"/>
    <property type="evidence" value="ECO:0007669"/>
    <property type="project" value="InterPro"/>
</dbReference>
<protein>
    <recommendedName>
        <fullName evidence="2">adenosylhomocysteine nucleosidase</fullName>
        <ecNumber evidence="2">3.2.2.9</ecNumber>
    </recommendedName>
</protein>
<dbReference type="GO" id="GO:0008930">
    <property type="term" value="F:methylthioadenosine nucleosidase activity"/>
    <property type="evidence" value="ECO:0007669"/>
    <property type="project" value="InterPro"/>
</dbReference>
<dbReference type="CDD" id="cd09008">
    <property type="entry name" value="MTAN"/>
    <property type="match status" value="1"/>
</dbReference>
<accession>A0A1F6AUF8</accession>
<name>A0A1F6AUF8_9BACT</name>
<dbReference type="PANTHER" id="PTHR46832:SF1">
    <property type="entry name" value="5'-METHYLTHIOADENOSINE_S-ADENOSYLHOMOCYSTEINE NUCLEOSIDASE"/>
    <property type="match status" value="1"/>
</dbReference>
<evidence type="ECO:0000256" key="1">
    <source>
        <dbReference type="ARBA" id="ARBA00004945"/>
    </source>
</evidence>
<gene>
    <name evidence="7" type="ORF">A3A64_03145</name>
</gene>
<reference evidence="7 8" key="1">
    <citation type="journal article" date="2016" name="Nat. Commun.">
        <title>Thousands of microbial genomes shed light on interconnected biogeochemical processes in an aquifer system.</title>
        <authorList>
            <person name="Anantharaman K."/>
            <person name="Brown C.T."/>
            <person name="Hug L.A."/>
            <person name="Sharon I."/>
            <person name="Castelle C.J."/>
            <person name="Probst A.J."/>
            <person name="Thomas B.C."/>
            <person name="Singh A."/>
            <person name="Wilkins M.J."/>
            <person name="Karaoz U."/>
            <person name="Brodie E.L."/>
            <person name="Williams K.H."/>
            <person name="Hubbard S.S."/>
            <person name="Banfield J.F."/>
        </authorList>
    </citation>
    <scope>NUCLEOTIDE SEQUENCE [LARGE SCALE GENOMIC DNA]</scope>
</reference>
<dbReference type="InterPro" id="IPR035994">
    <property type="entry name" value="Nucleoside_phosphorylase_sf"/>
</dbReference>
<organism evidence="7 8">
    <name type="scientific">Candidatus Gottesmanbacteria bacterium RIFCSPLOWO2_01_FULL_48_11</name>
    <dbReference type="NCBI Taxonomy" id="1798395"/>
    <lineage>
        <taxon>Bacteria</taxon>
        <taxon>Candidatus Gottesmaniibacteriota</taxon>
    </lineage>
</organism>
<dbReference type="NCBIfam" id="TIGR01704">
    <property type="entry name" value="MTA_SAH-Nsdase"/>
    <property type="match status" value="1"/>
</dbReference>
<dbReference type="InterPro" id="IPR000845">
    <property type="entry name" value="Nucleoside_phosphorylase_d"/>
</dbReference>
<dbReference type="UniPathway" id="UPA00904">
    <property type="reaction ID" value="UER00871"/>
</dbReference>
<dbReference type="InterPro" id="IPR010049">
    <property type="entry name" value="MTA_SAH_Nsdase"/>
</dbReference>
<dbReference type="EMBL" id="MFJY01000022">
    <property type="protein sequence ID" value="OGG28142.1"/>
    <property type="molecule type" value="Genomic_DNA"/>
</dbReference>
<dbReference type="GO" id="GO:0005829">
    <property type="term" value="C:cytosol"/>
    <property type="evidence" value="ECO:0007669"/>
    <property type="project" value="TreeGrafter"/>
</dbReference>
<dbReference type="NCBIfam" id="NF004079">
    <property type="entry name" value="PRK05584.1"/>
    <property type="match status" value="1"/>
</dbReference>
<feature type="domain" description="Nucleoside phosphorylase" evidence="6">
    <location>
        <begin position="5"/>
        <end position="235"/>
    </location>
</feature>
<dbReference type="EC" id="3.2.2.9" evidence="2"/>
<evidence type="ECO:0000256" key="4">
    <source>
        <dbReference type="ARBA" id="ARBA00022801"/>
    </source>
</evidence>
<keyword evidence="4" id="KW-0378">Hydrolase</keyword>
<keyword evidence="3" id="KW-0028">Amino-acid biosynthesis</keyword>
<evidence type="ECO:0000259" key="6">
    <source>
        <dbReference type="Pfam" id="PF01048"/>
    </source>
</evidence>
<dbReference type="Gene3D" id="3.40.50.1580">
    <property type="entry name" value="Nucleoside phosphorylase domain"/>
    <property type="match status" value="1"/>
</dbReference>
<sequence>MASTPILLLTAIPEEFIAIEKHLKISKRTLLWHQFSCIEGTLFGKKVVATITGLGKVSAAITSQQLISAYHPQAIILTGAAGGLAPDLSVGDVVVSRDCLQHDVDIRTFGFPRGTLAITMEESMIWRILKADERLRKLALSTKGTKHRIREGRILTGDQFFTTAHRTDFQYLTDELNGDAIDMEGAAVAQVCYANKVPFVIIRTISDKANDTATQDFSKVKTTITHNSLAVIKSILMSP</sequence>
<dbReference type="GO" id="GO:0019509">
    <property type="term" value="P:L-methionine salvage from methylthioadenosine"/>
    <property type="evidence" value="ECO:0007669"/>
    <property type="project" value="UniProtKB-UniPathway"/>
</dbReference>
<evidence type="ECO:0000256" key="5">
    <source>
        <dbReference type="ARBA" id="ARBA00023167"/>
    </source>
</evidence>
<dbReference type="PANTHER" id="PTHR46832">
    <property type="entry name" value="5'-METHYLTHIOADENOSINE/S-ADENOSYLHOMOCYSTEINE NUCLEOSIDASE"/>
    <property type="match status" value="1"/>
</dbReference>
<comment type="caution">
    <text evidence="7">The sequence shown here is derived from an EMBL/GenBank/DDBJ whole genome shotgun (WGS) entry which is preliminary data.</text>
</comment>
<dbReference type="GO" id="GO:0008782">
    <property type="term" value="F:adenosylhomocysteine nucleosidase activity"/>
    <property type="evidence" value="ECO:0007669"/>
    <property type="project" value="UniProtKB-EC"/>
</dbReference>
<dbReference type="GO" id="GO:0019284">
    <property type="term" value="P:L-methionine salvage from S-adenosylmethionine"/>
    <property type="evidence" value="ECO:0007669"/>
    <property type="project" value="TreeGrafter"/>
</dbReference>
<dbReference type="Proteomes" id="UP000178305">
    <property type="component" value="Unassembled WGS sequence"/>
</dbReference>
<evidence type="ECO:0000313" key="7">
    <source>
        <dbReference type="EMBL" id="OGG28142.1"/>
    </source>
</evidence>
<dbReference type="SUPFAM" id="SSF53167">
    <property type="entry name" value="Purine and uridine phosphorylases"/>
    <property type="match status" value="1"/>
</dbReference>
<comment type="pathway">
    <text evidence="1">Amino-acid biosynthesis; L-methionine biosynthesis via salvage pathway; S-methyl-5-thio-alpha-D-ribose 1-phosphate from S-methyl-5'-thioadenosine (hydrolase route): step 1/2.</text>
</comment>
<evidence type="ECO:0000256" key="3">
    <source>
        <dbReference type="ARBA" id="ARBA00022605"/>
    </source>
</evidence>